<evidence type="ECO:0000256" key="8">
    <source>
        <dbReference type="ARBA" id="ARBA00022989"/>
    </source>
</evidence>
<organism evidence="15 16">
    <name type="scientific">Microbacterium testaceum</name>
    <name type="common">Aureobacterium testaceum</name>
    <name type="synonym">Brevibacterium testaceum</name>
    <dbReference type="NCBI Taxonomy" id="2033"/>
    <lineage>
        <taxon>Bacteria</taxon>
        <taxon>Bacillati</taxon>
        <taxon>Actinomycetota</taxon>
        <taxon>Actinomycetes</taxon>
        <taxon>Micrococcales</taxon>
        <taxon>Microbacteriaceae</taxon>
        <taxon>Microbacterium</taxon>
    </lineage>
</organism>
<dbReference type="Pfam" id="PF01794">
    <property type="entry name" value="Ferric_reduct"/>
    <property type="match status" value="1"/>
</dbReference>
<dbReference type="GO" id="GO:0050660">
    <property type="term" value="F:flavin adenine dinucleotide binding"/>
    <property type="evidence" value="ECO:0007669"/>
    <property type="project" value="TreeGrafter"/>
</dbReference>
<dbReference type="InterPro" id="IPR039261">
    <property type="entry name" value="FNR_nucleotide-bd"/>
</dbReference>
<dbReference type="Gene3D" id="2.40.30.10">
    <property type="entry name" value="Translation factors"/>
    <property type="match status" value="1"/>
</dbReference>
<feature type="transmembrane region" description="Helical" evidence="13">
    <location>
        <begin position="48"/>
        <end position="71"/>
    </location>
</feature>
<proteinExistence type="predicted"/>
<comment type="subcellular location">
    <subcellularLocation>
        <location evidence="2">Membrane</location>
        <topology evidence="2">Multi-pass membrane protein</topology>
    </subcellularLocation>
</comment>
<evidence type="ECO:0000256" key="7">
    <source>
        <dbReference type="ARBA" id="ARBA00022827"/>
    </source>
</evidence>
<evidence type="ECO:0000256" key="4">
    <source>
        <dbReference type="ARBA" id="ARBA00022692"/>
    </source>
</evidence>
<keyword evidence="12 13" id="KW-0472">Membrane</keyword>
<evidence type="ECO:0000256" key="12">
    <source>
        <dbReference type="ARBA" id="ARBA00023136"/>
    </source>
</evidence>
<name>A0A4Y3QJ17_MICTE</name>
<dbReference type="InterPro" id="IPR050415">
    <property type="entry name" value="MRET"/>
</dbReference>
<feature type="transmembrane region" description="Helical" evidence="13">
    <location>
        <begin position="91"/>
        <end position="108"/>
    </location>
</feature>
<dbReference type="PRINTS" id="PR00410">
    <property type="entry name" value="PHEHYDRXLASE"/>
</dbReference>
<evidence type="ECO:0000256" key="11">
    <source>
        <dbReference type="ARBA" id="ARBA00023014"/>
    </source>
</evidence>
<keyword evidence="3" id="KW-0285">Flavoprotein</keyword>
<evidence type="ECO:0000259" key="14">
    <source>
        <dbReference type="PROSITE" id="PS51384"/>
    </source>
</evidence>
<dbReference type="GO" id="GO:0016491">
    <property type="term" value="F:oxidoreductase activity"/>
    <property type="evidence" value="ECO:0007669"/>
    <property type="project" value="UniProtKB-KW"/>
</dbReference>
<dbReference type="PANTHER" id="PTHR47354">
    <property type="entry name" value="NADH OXIDOREDUCTASE HCR"/>
    <property type="match status" value="1"/>
</dbReference>
<dbReference type="InterPro" id="IPR017938">
    <property type="entry name" value="Riboflavin_synthase-like_b-brl"/>
</dbReference>
<evidence type="ECO:0000256" key="2">
    <source>
        <dbReference type="ARBA" id="ARBA00004141"/>
    </source>
</evidence>
<dbReference type="GO" id="GO:0051537">
    <property type="term" value="F:2 iron, 2 sulfur cluster binding"/>
    <property type="evidence" value="ECO:0007669"/>
    <property type="project" value="UniProtKB-KW"/>
</dbReference>
<keyword evidence="7" id="KW-0274">FAD</keyword>
<keyword evidence="10" id="KW-0408">Iron</keyword>
<dbReference type="InterPro" id="IPR013130">
    <property type="entry name" value="Fe3_Rdtase_TM_dom"/>
</dbReference>
<dbReference type="InterPro" id="IPR017927">
    <property type="entry name" value="FAD-bd_FR_type"/>
</dbReference>
<comment type="cofactor">
    <cofactor evidence="1">
        <name>FAD</name>
        <dbReference type="ChEBI" id="CHEBI:57692"/>
    </cofactor>
</comment>
<dbReference type="PROSITE" id="PS51384">
    <property type="entry name" value="FAD_FR"/>
    <property type="match status" value="1"/>
</dbReference>
<dbReference type="SUPFAM" id="SSF52343">
    <property type="entry name" value="Ferredoxin reductase-like, C-terminal NADP-linked domain"/>
    <property type="match status" value="1"/>
</dbReference>
<keyword evidence="9" id="KW-0560">Oxidoreductase</keyword>
<sequence>MRRILGAVWGARGHADRMATAPALAAPPVATVRRARQVSRRRPNTRPLWNLAAIVVIWATSLVVVAVWVAGGEVQSLLAGGVDSLNSLGRAAGLASANLLFYQVLLMARVPLFERGFGRDGITRLHRIVGFWSFALFTAHIGLQILGYAVQAGINPLEQAWQFVWEYPGMLLATAGTALLLLVVVTSVRKARKRLRYESWHLLHLYGYLGVGLAIPHMLWTGADFTVSPAATVYWWAMWGVTVATVVVFRLGLPLATSLRHGIRVSAVERDGQSGVSVRMTGRRIGALKARGGQFFVWRFLDGAGWTRGHPFSLATDPAGGELVISARLVGDGTQRLAALRPGTRVLIEGPYGTMTADERRGGHLLMIGAGAGVAPLVAMLEEADWAPGEATLIVRDHSAADALRADAIDHLVRERGLRHAPLPGRRALTTSSWLPTSHAPWAGADLIRYVSPRPADTDVFLCGPQPWMDAVRADLRRAGVPAERVHLEAFTV</sequence>
<gene>
    <name evidence="15" type="ORF">MTE01_08340</name>
</gene>
<accession>A0A4Y3QJ17</accession>
<dbReference type="Proteomes" id="UP000319525">
    <property type="component" value="Unassembled WGS sequence"/>
</dbReference>
<evidence type="ECO:0000313" key="15">
    <source>
        <dbReference type="EMBL" id="GEB44889.1"/>
    </source>
</evidence>
<evidence type="ECO:0000256" key="10">
    <source>
        <dbReference type="ARBA" id="ARBA00023004"/>
    </source>
</evidence>
<dbReference type="Gene3D" id="3.40.50.80">
    <property type="entry name" value="Nucleotide-binding domain of ferredoxin-NADP reductase (FNR) module"/>
    <property type="match status" value="1"/>
</dbReference>
<feature type="transmembrane region" description="Helical" evidence="13">
    <location>
        <begin position="129"/>
        <end position="150"/>
    </location>
</feature>
<dbReference type="GO" id="GO:0016020">
    <property type="term" value="C:membrane"/>
    <property type="evidence" value="ECO:0007669"/>
    <property type="project" value="UniProtKB-SubCell"/>
</dbReference>
<evidence type="ECO:0000256" key="5">
    <source>
        <dbReference type="ARBA" id="ARBA00022714"/>
    </source>
</evidence>
<dbReference type="AlphaFoldDB" id="A0A4Y3QJ17"/>
<protein>
    <submittedName>
        <fullName evidence="15">Oxidoreductase</fullName>
    </submittedName>
</protein>
<evidence type="ECO:0000256" key="9">
    <source>
        <dbReference type="ARBA" id="ARBA00023002"/>
    </source>
</evidence>
<dbReference type="PANTHER" id="PTHR47354:SF8">
    <property type="entry name" value="1,2-PHENYLACETYL-COA EPOXIDASE, SUBUNIT E"/>
    <property type="match status" value="1"/>
</dbReference>
<keyword evidence="6" id="KW-0479">Metal-binding</keyword>
<evidence type="ECO:0000313" key="16">
    <source>
        <dbReference type="Proteomes" id="UP000319525"/>
    </source>
</evidence>
<keyword evidence="4 13" id="KW-0812">Transmembrane</keyword>
<keyword evidence="11" id="KW-0411">Iron-sulfur</keyword>
<keyword evidence="8 13" id="KW-1133">Transmembrane helix</keyword>
<feature type="transmembrane region" description="Helical" evidence="13">
    <location>
        <begin position="233"/>
        <end position="253"/>
    </location>
</feature>
<dbReference type="EMBL" id="BJML01000001">
    <property type="protein sequence ID" value="GEB44889.1"/>
    <property type="molecule type" value="Genomic_DNA"/>
</dbReference>
<keyword evidence="5" id="KW-0001">2Fe-2S</keyword>
<evidence type="ECO:0000256" key="13">
    <source>
        <dbReference type="SAM" id="Phobius"/>
    </source>
</evidence>
<reference evidence="15 16" key="1">
    <citation type="submission" date="2019-06" db="EMBL/GenBank/DDBJ databases">
        <title>Whole genome shotgun sequence of Microbacterium testaceum NBRC 12675.</title>
        <authorList>
            <person name="Hosoyama A."/>
            <person name="Uohara A."/>
            <person name="Ohji S."/>
            <person name="Ichikawa N."/>
        </authorList>
    </citation>
    <scope>NUCLEOTIDE SEQUENCE [LARGE SCALE GENOMIC DNA]</scope>
    <source>
        <strain evidence="15 16">NBRC 12675</strain>
    </source>
</reference>
<dbReference type="SUPFAM" id="SSF63380">
    <property type="entry name" value="Riboflavin synthase domain-like"/>
    <property type="match status" value="1"/>
</dbReference>
<evidence type="ECO:0000256" key="3">
    <source>
        <dbReference type="ARBA" id="ARBA00022630"/>
    </source>
</evidence>
<comment type="caution">
    <text evidence="15">The sequence shown here is derived from an EMBL/GenBank/DDBJ whole genome shotgun (WGS) entry which is preliminary data.</text>
</comment>
<evidence type="ECO:0000256" key="6">
    <source>
        <dbReference type="ARBA" id="ARBA00022723"/>
    </source>
</evidence>
<evidence type="ECO:0000256" key="1">
    <source>
        <dbReference type="ARBA" id="ARBA00001974"/>
    </source>
</evidence>
<dbReference type="GO" id="GO:0046872">
    <property type="term" value="F:metal ion binding"/>
    <property type="evidence" value="ECO:0007669"/>
    <property type="project" value="UniProtKB-KW"/>
</dbReference>
<feature type="domain" description="FAD-binding FR-type" evidence="14">
    <location>
        <begin position="222"/>
        <end position="358"/>
    </location>
</feature>
<feature type="transmembrane region" description="Helical" evidence="13">
    <location>
        <begin position="200"/>
        <end position="221"/>
    </location>
</feature>
<feature type="transmembrane region" description="Helical" evidence="13">
    <location>
        <begin position="170"/>
        <end position="188"/>
    </location>
</feature>